<protein>
    <submittedName>
        <fullName evidence="1">Uncharacterized protein</fullName>
    </submittedName>
</protein>
<proteinExistence type="predicted"/>
<evidence type="ECO:0000313" key="1">
    <source>
        <dbReference type="EMBL" id="KVV42139.1"/>
    </source>
</evidence>
<sequence>MSISIRFIGFRAGTAYLGSALTRFDSFNVPRRPIAGSSKGSTGGLLTKFLQTLAHWSGCASTKPNVWRTFVGEAFVAMGLQRLSMR</sequence>
<organism evidence="1 2">
    <name type="scientific">Burkholderia territorii</name>
    <dbReference type="NCBI Taxonomy" id="1503055"/>
    <lineage>
        <taxon>Bacteria</taxon>
        <taxon>Pseudomonadati</taxon>
        <taxon>Pseudomonadota</taxon>
        <taxon>Betaproteobacteria</taxon>
        <taxon>Burkholderiales</taxon>
        <taxon>Burkholderiaceae</taxon>
        <taxon>Burkholderia</taxon>
        <taxon>Burkholderia cepacia complex</taxon>
    </lineage>
</organism>
<dbReference type="AlphaFoldDB" id="A0A105V713"/>
<dbReference type="Proteomes" id="UP000062317">
    <property type="component" value="Unassembled WGS sequence"/>
</dbReference>
<comment type="caution">
    <text evidence="1">The sequence shown here is derived from an EMBL/GenBank/DDBJ whole genome shotgun (WGS) entry which is preliminary data.</text>
</comment>
<accession>A0A105V713</accession>
<name>A0A105V713_9BURK</name>
<evidence type="ECO:0000313" key="2">
    <source>
        <dbReference type="Proteomes" id="UP000062317"/>
    </source>
</evidence>
<gene>
    <name evidence="1" type="ORF">WT27_11105</name>
</gene>
<reference evidence="1 2" key="1">
    <citation type="submission" date="2015-11" db="EMBL/GenBank/DDBJ databases">
        <title>Expanding the genomic diversity of Burkholderia species for the development of highly accurate diagnostics.</title>
        <authorList>
            <person name="Sahl J."/>
            <person name="Keim P."/>
            <person name="Wagner D."/>
        </authorList>
    </citation>
    <scope>NUCLEOTIDE SEQUENCE [LARGE SCALE GENOMIC DNA]</scope>
    <source>
        <strain evidence="1 2">MSMB1301WGS</strain>
    </source>
</reference>
<keyword evidence="2" id="KW-1185">Reference proteome</keyword>
<dbReference type="EMBL" id="LPEQ01000108">
    <property type="protein sequence ID" value="KVV42139.1"/>
    <property type="molecule type" value="Genomic_DNA"/>
</dbReference>